<dbReference type="RefSeq" id="WP_200393583.1">
    <property type="nucleotide sequence ID" value="NZ_CP066831.1"/>
</dbReference>
<feature type="transmembrane region" description="Helical" evidence="10">
    <location>
        <begin position="94"/>
        <end position="110"/>
    </location>
</feature>
<feature type="transmembrane region" description="Helical" evidence="10">
    <location>
        <begin position="193"/>
        <end position="215"/>
    </location>
</feature>
<dbReference type="Pfam" id="PF00474">
    <property type="entry name" value="SSF"/>
    <property type="match status" value="1"/>
</dbReference>
<name>A0A7T7HZU9_9ACTN</name>
<feature type="transmembrane region" description="Helical" evidence="10">
    <location>
        <begin position="131"/>
        <end position="153"/>
    </location>
</feature>
<evidence type="ECO:0000256" key="3">
    <source>
        <dbReference type="ARBA" id="ARBA00022448"/>
    </source>
</evidence>
<feature type="transmembrane region" description="Helical" evidence="10">
    <location>
        <begin position="391"/>
        <end position="411"/>
    </location>
</feature>
<dbReference type="AlphaFoldDB" id="A0A7T7HZU9"/>
<keyword evidence="3" id="KW-0813">Transport</keyword>
<keyword evidence="7 10" id="KW-1133">Transmembrane helix</keyword>
<feature type="transmembrane region" description="Helical" evidence="10">
    <location>
        <begin position="486"/>
        <end position="505"/>
    </location>
</feature>
<evidence type="ECO:0000256" key="9">
    <source>
        <dbReference type="RuleBase" id="RU362091"/>
    </source>
</evidence>
<evidence type="ECO:0000256" key="6">
    <source>
        <dbReference type="ARBA" id="ARBA00022847"/>
    </source>
</evidence>
<dbReference type="GO" id="GO:0015293">
    <property type="term" value="F:symporter activity"/>
    <property type="evidence" value="ECO:0007669"/>
    <property type="project" value="UniProtKB-KW"/>
</dbReference>
<dbReference type="PANTHER" id="PTHR48086:SF6">
    <property type="entry name" value="CATION_ACETATE SYMPORTER ACTP"/>
    <property type="match status" value="1"/>
</dbReference>
<evidence type="ECO:0000256" key="7">
    <source>
        <dbReference type="ARBA" id="ARBA00022989"/>
    </source>
</evidence>
<keyword evidence="8 10" id="KW-0472">Membrane</keyword>
<evidence type="ECO:0000313" key="11">
    <source>
        <dbReference type="EMBL" id="QQM38414.1"/>
    </source>
</evidence>
<evidence type="ECO:0000256" key="8">
    <source>
        <dbReference type="ARBA" id="ARBA00023136"/>
    </source>
</evidence>
<dbReference type="InterPro" id="IPR050277">
    <property type="entry name" value="Sodium:Solute_Symporter"/>
</dbReference>
<dbReference type="GO" id="GO:0015123">
    <property type="term" value="F:acetate transmembrane transporter activity"/>
    <property type="evidence" value="ECO:0007669"/>
    <property type="project" value="TreeGrafter"/>
</dbReference>
<protein>
    <recommendedName>
        <fullName evidence="13">Cation acetate symporter</fullName>
    </recommendedName>
</protein>
<evidence type="ECO:0000256" key="5">
    <source>
        <dbReference type="ARBA" id="ARBA00022692"/>
    </source>
</evidence>
<organism evidence="11 12">
    <name type="scientific">Streptomyces liliifuscus</name>
    <dbReference type="NCBI Taxonomy" id="2797636"/>
    <lineage>
        <taxon>Bacteria</taxon>
        <taxon>Bacillati</taxon>
        <taxon>Actinomycetota</taxon>
        <taxon>Actinomycetes</taxon>
        <taxon>Kitasatosporales</taxon>
        <taxon>Streptomycetaceae</taxon>
        <taxon>Streptomyces</taxon>
    </lineage>
</organism>
<dbReference type="Gene3D" id="1.20.1730.10">
    <property type="entry name" value="Sodium/glucose cotransporter"/>
    <property type="match status" value="1"/>
</dbReference>
<evidence type="ECO:0000313" key="12">
    <source>
        <dbReference type="Proteomes" id="UP000595636"/>
    </source>
</evidence>
<proteinExistence type="inferred from homology"/>
<comment type="similarity">
    <text evidence="2 9">Belongs to the sodium:solute symporter (SSF) (TC 2.A.21) family.</text>
</comment>
<evidence type="ECO:0000256" key="1">
    <source>
        <dbReference type="ARBA" id="ARBA00004651"/>
    </source>
</evidence>
<feature type="transmembrane region" description="Helical" evidence="10">
    <location>
        <begin position="417"/>
        <end position="441"/>
    </location>
</feature>
<evidence type="ECO:0000256" key="2">
    <source>
        <dbReference type="ARBA" id="ARBA00006434"/>
    </source>
</evidence>
<feature type="transmembrane region" description="Helical" evidence="10">
    <location>
        <begin position="17"/>
        <end position="36"/>
    </location>
</feature>
<keyword evidence="4" id="KW-1003">Cell membrane</keyword>
<dbReference type="InterPro" id="IPR038377">
    <property type="entry name" value="Na/Glc_symporter_sf"/>
</dbReference>
<feature type="transmembrane region" description="Helical" evidence="10">
    <location>
        <begin position="57"/>
        <end position="74"/>
    </location>
</feature>
<comment type="subcellular location">
    <subcellularLocation>
        <location evidence="1">Cell membrane</location>
        <topology evidence="1">Multi-pass membrane protein</topology>
    </subcellularLocation>
</comment>
<keyword evidence="12" id="KW-1185">Reference proteome</keyword>
<dbReference type="PANTHER" id="PTHR48086">
    <property type="entry name" value="SODIUM/PROLINE SYMPORTER-RELATED"/>
    <property type="match status" value="1"/>
</dbReference>
<sequence>MVNNLDVSLATDTHENLPIITVFLLFIAITLFLSVFSGLESDTPKEFYVGGGRHSPLVSGLAIAGSFVSAPLLLNSTATVATFGFDGIMDATNVLLSFGLLVVLARPIRLRNAQTLGDIFSIPGSGTAPRVAAAVTTLAIAGPFLVVQLIAAGRLTADLLGFSGLGVQQVCTVVIGGLMVTCVVLSGIKGLTAVHILAAVVVLVAMAVAALAVVVKFHGDFGSLLAQADSGSAKPGGYLSSGTMNGTGAAARFDWVGERFILILGSACMPHVLVRIHGAKDPATARRSVKYATCLVALLSSAIVIVGMGASALVGAGKISSGSGDGDGALLLLARNLGSGGTLFTAVACAVFLSVLAVVGGSTVAAAGAIAKDIYQNVRDDDDQHFRNGMLAARASAFLFGASGILIAVLWRNHSTVFLGAVSAAIAASVVAPALLYTFFWKGYNRTGLLWTLYGGTALTVVLYLMSPSFTGIPAALFPGVDFTRLHQISPALISVPGTFFLGWASSMAGRHRNASRPETAPMRPAS</sequence>
<dbReference type="EMBL" id="CP066831">
    <property type="protein sequence ID" value="QQM38414.1"/>
    <property type="molecule type" value="Genomic_DNA"/>
</dbReference>
<feature type="transmembrane region" description="Helical" evidence="10">
    <location>
        <begin position="343"/>
        <end position="370"/>
    </location>
</feature>
<evidence type="ECO:0000256" key="10">
    <source>
        <dbReference type="SAM" id="Phobius"/>
    </source>
</evidence>
<dbReference type="GO" id="GO:0006847">
    <property type="term" value="P:plasma membrane acetate transport"/>
    <property type="evidence" value="ECO:0007669"/>
    <property type="project" value="TreeGrafter"/>
</dbReference>
<dbReference type="PROSITE" id="PS50283">
    <property type="entry name" value="NA_SOLUT_SYMP_3"/>
    <property type="match status" value="1"/>
</dbReference>
<evidence type="ECO:0008006" key="13">
    <source>
        <dbReference type="Google" id="ProtNLM"/>
    </source>
</evidence>
<dbReference type="Proteomes" id="UP000595636">
    <property type="component" value="Chromosome"/>
</dbReference>
<dbReference type="InterPro" id="IPR001734">
    <property type="entry name" value="Na/solute_symporter"/>
</dbReference>
<reference evidence="11 12" key="1">
    <citation type="submission" date="2020-12" db="EMBL/GenBank/DDBJ databases">
        <title>A novel species.</title>
        <authorList>
            <person name="Li K."/>
        </authorList>
    </citation>
    <scope>NUCLEOTIDE SEQUENCE [LARGE SCALE GENOMIC DNA]</scope>
    <source>
        <strain evidence="11 12">ZYC-3</strain>
    </source>
</reference>
<feature type="transmembrane region" description="Helical" evidence="10">
    <location>
        <begin position="291"/>
        <end position="314"/>
    </location>
</feature>
<feature type="transmembrane region" description="Helical" evidence="10">
    <location>
        <begin position="260"/>
        <end position="279"/>
    </location>
</feature>
<dbReference type="KEGG" id="slf:JEQ17_02265"/>
<keyword evidence="5 10" id="KW-0812">Transmembrane</keyword>
<dbReference type="GO" id="GO:0005886">
    <property type="term" value="C:plasma membrane"/>
    <property type="evidence" value="ECO:0007669"/>
    <property type="project" value="UniProtKB-SubCell"/>
</dbReference>
<gene>
    <name evidence="11" type="ORF">JEQ17_02265</name>
</gene>
<accession>A0A7T7HZU9</accession>
<feature type="transmembrane region" description="Helical" evidence="10">
    <location>
        <begin position="165"/>
        <end position="186"/>
    </location>
</feature>
<keyword evidence="6" id="KW-0769">Symport</keyword>
<feature type="transmembrane region" description="Helical" evidence="10">
    <location>
        <begin position="448"/>
        <end position="466"/>
    </location>
</feature>
<evidence type="ECO:0000256" key="4">
    <source>
        <dbReference type="ARBA" id="ARBA00022475"/>
    </source>
</evidence>